<evidence type="ECO:0000256" key="2">
    <source>
        <dbReference type="ARBA" id="ARBA00009696"/>
    </source>
</evidence>
<evidence type="ECO:0000313" key="13">
    <source>
        <dbReference type="EMBL" id="AXF84481.1"/>
    </source>
</evidence>
<dbReference type="EMBL" id="CP031124">
    <property type="protein sequence ID" value="AXF84481.1"/>
    <property type="molecule type" value="Genomic_DNA"/>
</dbReference>
<dbReference type="Gene3D" id="2.50.20.10">
    <property type="entry name" value="Lipoprotein localisation LolA/LolB/LppX"/>
    <property type="match status" value="1"/>
</dbReference>
<evidence type="ECO:0000256" key="9">
    <source>
        <dbReference type="ARBA" id="ARBA00023139"/>
    </source>
</evidence>
<comment type="similarity">
    <text evidence="2">Belongs to the LolB family.</text>
</comment>
<keyword evidence="12 13" id="KW-0449">Lipoprotein</keyword>
<keyword evidence="7" id="KW-0653">Protein transport</keyword>
<name>A0A345D7Z3_9BURK</name>
<evidence type="ECO:0000256" key="4">
    <source>
        <dbReference type="ARBA" id="ARBA00016202"/>
    </source>
</evidence>
<keyword evidence="11" id="KW-0998">Cell outer membrane</keyword>
<dbReference type="Proteomes" id="UP000252182">
    <property type="component" value="Chromosome"/>
</dbReference>
<keyword evidence="8" id="KW-0472">Membrane</keyword>
<dbReference type="InterPro" id="IPR004565">
    <property type="entry name" value="OM_lipoprot_LolB"/>
</dbReference>
<comment type="subunit">
    <text evidence="3">Monomer.</text>
</comment>
<protein>
    <recommendedName>
        <fullName evidence="4">Outer-membrane lipoprotein LolB</fullName>
    </recommendedName>
</protein>
<sequence>MALTLAACASVAPKRDANNINDVVQFNMDARFAVNYIDQGEDKSMTGKMQWEDTRRATDITLSTPLGNAMAALHVTQNEARVKTSDGHLFVENTPEELTYRLLGYELPLSNVREWIGTKGQSLPKADQGDWHVEYTKTFSDPSLAKRMVVTRLKPSPLTFTLMVDERSDAPGE</sequence>
<dbReference type="SUPFAM" id="SSF89392">
    <property type="entry name" value="Prokaryotic lipoproteins and lipoprotein localization factors"/>
    <property type="match status" value="1"/>
</dbReference>
<keyword evidence="14" id="KW-1185">Reference proteome</keyword>
<evidence type="ECO:0000313" key="14">
    <source>
        <dbReference type="Proteomes" id="UP000252182"/>
    </source>
</evidence>
<proteinExistence type="inferred from homology"/>
<evidence type="ECO:0000256" key="7">
    <source>
        <dbReference type="ARBA" id="ARBA00022927"/>
    </source>
</evidence>
<keyword evidence="5" id="KW-0813">Transport</keyword>
<reference evidence="14" key="1">
    <citation type="submission" date="2018-07" db="EMBL/GenBank/DDBJ databases">
        <authorList>
            <person name="Kim H."/>
        </authorList>
    </citation>
    <scope>NUCLEOTIDE SEQUENCE [LARGE SCALE GENOMIC DNA]</scope>
    <source>
        <strain evidence="14">F02</strain>
    </source>
</reference>
<evidence type="ECO:0000256" key="1">
    <source>
        <dbReference type="ARBA" id="ARBA00004459"/>
    </source>
</evidence>
<keyword evidence="9" id="KW-0564">Palmitate</keyword>
<keyword evidence="10" id="KW-0143">Chaperone</keyword>
<dbReference type="GO" id="GO:0009279">
    <property type="term" value="C:cell outer membrane"/>
    <property type="evidence" value="ECO:0007669"/>
    <property type="project" value="UniProtKB-SubCell"/>
</dbReference>
<evidence type="ECO:0000256" key="10">
    <source>
        <dbReference type="ARBA" id="ARBA00023186"/>
    </source>
</evidence>
<organism evidence="13 14">
    <name type="scientific">Ephemeroptericola cinctiostellae</name>
    <dbReference type="NCBI Taxonomy" id="2268024"/>
    <lineage>
        <taxon>Bacteria</taxon>
        <taxon>Pseudomonadati</taxon>
        <taxon>Pseudomonadota</taxon>
        <taxon>Betaproteobacteria</taxon>
        <taxon>Burkholderiales</taxon>
        <taxon>Burkholderiaceae</taxon>
        <taxon>Ephemeroptericola</taxon>
    </lineage>
</organism>
<dbReference type="Pfam" id="PF03550">
    <property type="entry name" value="LolB"/>
    <property type="match status" value="1"/>
</dbReference>
<evidence type="ECO:0000256" key="12">
    <source>
        <dbReference type="ARBA" id="ARBA00023288"/>
    </source>
</evidence>
<evidence type="ECO:0000256" key="8">
    <source>
        <dbReference type="ARBA" id="ARBA00023136"/>
    </source>
</evidence>
<dbReference type="InterPro" id="IPR029046">
    <property type="entry name" value="LolA/LolB/LppX"/>
</dbReference>
<evidence type="ECO:0000256" key="11">
    <source>
        <dbReference type="ARBA" id="ARBA00023237"/>
    </source>
</evidence>
<evidence type="ECO:0000256" key="6">
    <source>
        <dbReference type="ARBA" id="ARBA00022729"/>
    </source>
</evidence>
<dbReference type="KEGG" id="hyf:DTO96_100189"/>
<dbReference type="CDD" id="cd16326">
    <property type="entry name" value="LolB"/>
    <property type="match status" value="1"/>
</dbReference>
<keyword evidence="6" id="KW-0732">Signal</keyword>
<evidence type="ECO:0000256" key="5">
    <source>
        <dbReference type="ARBA" id="ARBA00022448"/>
    </source>
</evidence>
<evidence type="ECO:0000256" key="3">
    <source>
        <dbReference type="ARBA" id="ARBA00011245"/>
    </source>
</evidence>
<comment type="subcellular location">
    <subcellularLocation>
        <location evidence="1">Cell outer membrane</location>
        <topology evidence="1">Lipid-anchor</topology>
    </subcellularLocation>
</comment>
<dbReference type="AlphaFoldDB" id="A0A345D7Z3"/>
<gene>
    <name evidence="13" type="primary">lolB</name>
    <name evidence="13" type="ORF">DTO96_100189</name>
</gene>
<dbReference type="GO" id="GO:0015031">
    <property type="term" value="P:protein transport"/>
    <property type="evidence" value="ECO:0007669"/>
    <property type="project" value="UniProtKB-KW"/>
</dbReference>
<accession>A0A345D7Z3</accession>